<dbReference type="AlphaFoldDB" id="R9L1S3"/>
<comment type="caution">
    <text evidence="1">The sequence shown here is derived from an EMBL/GenBank/DDBJ whole genome shotgun (WGS) entry which is preliminary data.</text>
</comment>
<accession>R9L1S3</accession>
<reference evidence="1 2" key="1">
    <citation type="submission" date="2013-04" db="EMBL/GenBank/DDBJ databases">
        <title>The Genome Sequence of Enterorhabdus caecimuris B7.</title>
        <authorList>
            <consortium name="The Broad Institute Genomics Platform"/>
            <consortium name="The Broad Institute Genome Sequencing Center for Infectious Disease"/>
            <person name="Earl A."/>
            <person name="Xavier R."/>
            <person name="Elson C."/>
            <person name="Duck W."/>
            <person name="Walker B."/>
            <person name="Young S."/>
            <person name="Zeng Q."/>
            <person name="Gargeya S."/>
            <person name="Fitzgerald M."/>
            <person name="Haas B."/>
            <person name="Abouelleil A."/>
            <person name="Allen A.W."/>
            <person name="Alvarado L."/>
            <person name="Arachchi H.M."/>
            <person name="Berlin A.M."/>
            <person name="Chapman S.B."/>
            <person name="Gainer-Dewar J."/>
            <person name="Goldberg J."/>
            <person name="Griggs A."/>
            <person name="Gujja S."/>
            <person name="Hansen M."/>
            <person name="Howarth C."/>
            <person name="Imamovic A."/>
            <person name="Ireland A."/>
            <person name="Larimer J."/>
            <person name="McCowan C."/>
            <person name="Murphy C."/>
            <person name="Pearson M."/>
            <person name="Poon T.W."/>
            <person name="Priest M."/>
            <person name="Roberts A."/>
            <person name="Saif S."/>
            <person name="Shea T."/>
            <person name="Sisk P."/>
            <person name="Sykes S."/>
            <person name="Wortman J."/>
            <person name="Nusbaum C."/>
            <person name="Birren B."/>
        </authorList>
    </citation>
    <scope>NUCLEOTIDE SEQUENCE [LARGE SCALE GENOMIC DNA]</scope>
    <source>
        <strain evidence="1 2">B7</strain>
    </source>
</reference>
<proteinExistence type="predicted"/>
<organism evidence="1 2">
    <name type="scientific">Adlercreutzia caecimuris B7</name>
    <dbReference type="NCBI Taxonomy" id="1235794"/>
    <lineage>
        <taxon>Bacteria</taxon>
        <taxon>Bacillati</taxon>
        <taxon>Actinomycetota</taxon>
        <taxon>Coriobacteriia</taxon>
        <taxon>Eggerthellales</taxon>
        <taxon>Eggerthellaceae</taxon>
        <taxon>Adlercreutzia</taxon>
    </lineage>
</organism>
<dbReference type="HOGENOM" id="CLU_2698837_0_0_11"/>
<evidence type="ECO:0000313" key="2">
    <source>
        <dbReference type="Proteomes" id="UP000014204"/>
    </source>
</evidence>
<name>R9L1S3_9ACTN</name>
<gene>
    <name evidence="1" type="ORF">C811_00651</name>
</gene>
<keyword evidence="2" id="KW-1185">Reference proteome</keyword>
<evidence type="ECO:0000313" key="1">
    <source>
        <dbReference type="EMBL" id="EOS52615.1"/>
    </source>
</evidence>
<dbReference type="EMBL" id="ASSY01000005">
    <property type="protein sequence ID" value="EOS52615.1"/>
    <property type="molecule type" value="Genomic_DNA"/>
</dbReference>
<sequence>MQTARDSKLALRFNSHLKPDINKMHVTIEEFRVIKDNHIHFCSNEPLALDRAPRLYAFCYFLVFTALALDQLE</sequence>
<protein>
    <submittedName>
        <fullName evidence="1">Uncharacterized protein</fullName>
    </submittedName>
</protein>
<dbReference type="STRING" id="1235794.C811_00651"/>
<dbReference type="Proteomes" id="UP000014204">
    <property type="component" value="Unassembled WGS sequence"/>
</dbReference>